<evidence type="ECO:0000256" key="1">
    <source>
        <dbReference type="SAM" id="MobiDB-lite"/>
    </source>
</evidence>
<reference evidence="4" key="1">
    <citation type="submission" date="2016-09" db="EMBL/GenBank/DDBJ databases">
        <authorList>
            <consortium name="Pathogen Informatics"/>
            <person name="Sun Q."/>
            <person name="Inoue M."/>
        </authorList>
    </citation>
    <scope>NUCLEOTIDE SEQUENCE</scope>
</reference>
<dbReference type="InterPro" id="IPR024781">
    <property type="entry name" value="MSP_C"/>
</dbReference>
<dbReference type="Pfam" id="PF12948">
    <property type="entry name" value="MSP7_C"/>
    <property type="match status" value="1"/>
</dbReference>
<evidence type="ECO:0000313" key="5">
    <source>
        <dbReference type="Proteomes" id="UP000831156"/>
    </source>
</evidence>
<feature type="domain" description="Merozoite surface protein C-terminal" evidence="3">
    <location>
        <begin position="235"/>
        <end position="356"/>
    </location>
</feature>
<accession>A0ABY1UT06</accession>
<keyword evidence="2" id="KW-0732">Signal</keyword>
<gene>
    <name evidence="4" type="ORF">PGABG01_1332700</name>
</gene>
<feature type="compositionally biased region" description="Acidic residues" evidence="1">
    <location>
        <begin position="89"/>
        <end position="115"/>
    </location>
</feature>
<feature type="compositionally biased region" description="Polar residues" evidence="1">
    <location>
        <begin position="131"/>
        <end position="154"/>
    </location>
</feature>
<evidence type="ECO:0000259" key="3">
    <source>
        <dbReference type="Pfam" id="PF12948"/>
    </source>
</evidence>
<feature type="compositionally biased region" description="Pro residues" evidence="1">
    <location>
        <begin position="434"/>
        <end position="444"/>
    </location>
</feature>
<feature type="compositionally biased region" description="Low complexity" evidence="1">
    <location>
        <begin position="199"/>
        <end position="215"/>
    </location>
</feature>
<sequence>MMQATIFYFFISFFVFFLHTVSSQKESNNIENYNNKDYKQLEELEKYIDNLRNTATHKFFENFKDDIQSLKKKIQNFEKKNNNNVTGQDMDDDDEDDEEDDEEDQNSYDENEDEYNDLDIEQNKLLQSNNKSFLGQSGANDTVQVTETSGQTDEQSGKAVAREESNENQNSDGTQTAENGAQNDRPNASLTPSTEEQKSSLQNTSDQSSSSTNDLNTDKKNVEELQKTAELSNLKNIDKLYDELLDYLDKKKEVNTNNYLTKYNEFKNKFDQFILNDHEYELLKKLILDLFKGDPDNNKTKNKFSDALKKALENETFSHAFKNVMYGLYSYAKSHSYLRGKKENEKLYNMVYQNAISLLDTLMTKNFESKTNEQVAKAPESTQLEKKEEKQEKETAAQNKSEHEPEVETKEEDEDGDEEAEESEESEESVSPEAAPPTTPPTTPPKENKQ</sequence>
<feature type="compositionally biased region" description="Polar residues" evidence="1">
    <location>
        <begin position="167"/>
        <end position="194"/>
    </location>
</feature>
<feature type="region of interest" description="Disordered" evidence="1">
    <location>
        <begin position="131"/>
        <end position="218"/>
    </location>
</feature>
<feature type="compositionally biased region" description="Acidic residues" evidence="1">
    <location>
        <begin position="409"/>
        <end position="430"/>
    </location>
</feature>
<dbReference type="EMBL" id="LT969436">
    <property type="protein sequence ID" value="SOV17694.1"/>
    <property type="molecule type" value="Genomic_DNA"/>
</dbReference>
<evidence type="ECO:0000256" key="2">
    <source>
        <dbReference type="SAM" id="SignalP"/>
    </source>
</evidence>
<feature type="compositionally biased region" description="Basic and acidic residues" evidence="1">
    <location>
        <begin position="383"/>
        <end position="408"/>
    </location>
</feature>
<protein>
    <submittedName>
        <fullName evidence="4">MSP7-like protein</fullName>
    </submittedName>
</protein>
<organism evidence="4 5">
    <name type="scientific">Plasmodium gaboni</name>
    <dbReference type="NCBI Taxonomy" id="647221"/>
    <lineage>
        <taxon>Eukaryota</taxon>
        <taxon>Sar</taxon>
        <taxon>Alveolata</taxon>
        <taxon>Apicomplexa</taxon>
        <taxon>Aconoidasida</taxon>
        <taxon>Haemosporida</taxon>
        <taxon>Plasmodiidae</taxon>
        <taxon>Plasmodium</taxon>
        <taxon>Plasmodium (Laverania)</taxon>
    </lineage>
</organism>
<keyword evidence="5" id="KW-1185">Reference proteome</keyword>
<dbReference type="Proteomes" id="UP000831156">
    <property type="component" value="Chromosome 13"/>
</dbReference>
<proteinExistence type="predicted"/>
<name>A0ABY1UT06_9APIC</name>
<feature type="chain" id="PRO_5046406506" evidence="2">
    <location>
        <begin position="24"/>
        <end position="450"/>
    </location>
</feature>
<feature type="region of interest" description="Disordered" evidence="1">
    <location>
        <begin position="370"/>
        <end position="450"/>
    </location>
</feature>
<evidence type="ECO:0000313" key="4">
    <source>
        <dbReference type="EMBL" id="SOV17694.1"/>
    </source>
</evidence>
<feature type="region of interest" description="Disordered" evidence="1">
    <location>
        <begin position="78"/>
        <end position="115"/>
    </location>
</feature>
<feature type="signal peptide" evidence="2">
    <location>
        <begin position="1"/>
        <end position="23"/>
    </location>
</feature>